<dbReference type="EMBL" id="OP433492">
    <property type="protein sequence ID" value="UXN78492.1"/>
    <property type="molecule type" value="Genomic_DNA"/>
</dbReference>
<accession>A0A977SMD3</accession>
<sequence length="138" mass="16064">MKFVLKTSKDEYFEVYGYDFGQAYISTNKDPVMAREFTINDIRNGVINDIIYKASKDYGLHFSLIAIEEEPELPESYETIINIFKNQLSKGIEKYGQDVDKSDLSAEEWIDHSLEEVADLMVYLVKLKEKLKEMSKND</sequence>
<proteinExistence type="predicted"/>
<evidence type="ECO:0000313" key="2">
    <source>
        <dbReference type="Proteomes" id="UP001064695"/>
    </source>
</evidence>
<protein>
    <submittedName>
        <fullName evidence="1">Uncharacterized protein</fullName>
    </submittedName>
</protein>
<name>A0A977SMD3_9CAUD</name>
<evidence type="ECO:0000313" key="1">
    <source>
        <dbReference type="EMBL" id="UXN78492.1"/>
    </source>
</evidence>
<reference evidence="1" key="1">
    <citation type="submission" date="2022-09" db="EMBL/GenBank/DDBJ databases">
        <authorList>
            <person name="Xie Z."/>
            <person name="Yang M."/>
        </authorList>
    </citation>
    <scope>NUCLEOTIDE SEQUENCE</scope>
</reference>
<organism evidence="1 2">
    <name type="scientific">Bacillus phage vB_BaeroP_SYYB1</name>
    <dbReference type="NCBI Taxonomy" id="2980552"/>
    <lineage>
        <taxon>Viruses</taxon>
        <taxon>Duplodnaviria</taxon>
        <taxon>Heunggongvirae</taxon>
        <taxon>Uroviricota</taxon>
        <taxon>Caudoviricetes</taxon>
        <taxon>Salasmaviridae</taxon>
        <taxon>Tatarstanvirinae</taxon>
        <taxon>Gaunavirus</taxon>
        <taxon>Gaunavirus syybuna</taxon>
    </lineage>
</organism>
<gene>
    <name evidence="1" type="ORF">SYYB1_3</name>
</gene>
<dbReference type="Proteomes" id="UP001064695">
    <property type="component" value="Segment"/>
</dbReference>
<keyword evidence="2" id="KW-1185">Reference proteome</keyword>